<dbReference type="EMBL" id="JAVRRJ010000007">
    <property type="protein sequence ID" value="KAK5082661.1"/>
    <property type="molecule type" value="Genomic_DNA"/>
</dbReference>
<evidence type="ECO:0000256" key="6">
    <source>
        <dbReference type="SAM" id="Phobius"/>
    </source>
</evidence>
<name>A0AAN7SWH3_9EURO</name>
<feature type="transmembrane region" description="Helical" evidence="6">
    <location>
        <begin position="7"/>
        <end position="30"/>
    </location>
</feature>
<accession>A0AAN7SWH3</accession>
<evidence type="ECO:0000313" key="9">
    <source>
        <dbReference type="Proteomes" id="UP001309876"/>
    </source>
</evidence>
<dbReference type="Proteomes" id="UP001309876">
    <property type="component" value="Unassembled WGS sequence"/>
</dbReference>
<dbReference type="GO" id="GO:0005886">
    <property type="term" value="C:plasma membrane"/>
    <property type="evidence" value="ECO:0007669"/>
    <property type="project" value="TreeGrafter"/>
</dbReference>
<evidence type="ECO:0000259" key="7">
    <source>
        <dbReference type="Pfam" id="PF10277"/>
    </source>
</evidence>
<keyword evidence="4 6" id="KW-0472">Membrane</keyword>
<keyword evidence="3 6" id="KW-1133">Transmembrane helix</keyword>
<organism evidence="8 9">
    <name type="scientific">Lithohypha guttulata</name>
    <dbReference type="NCBI Taxonomy" id="1690604"/>
    <lineage>
        <taxon>Eukaryota</taxon>
        <taxon>Fungi</taxon>
        <taxon>Dikarya</taxon>
        <taxon>Ascomycota</taxon>
        <taxon>Pezizomycotina</taxon>
        <taxon>Eurotiomycetes</taxon>
        <taxon>Chaetothyriomycetidae</taxon>
        <taxon>Chaetothyriales</taxon>
        <taxon>Trichomeriaceae</taxon>
        <taxon>Lithohypha</taxon>
    </lineage>
</organism>
<proteinExistence type="predicted"/>
<reference evidence="8 9" key="1">
    <citation type="submission" date="2023-08" db="EMBL/GenBank/DDBJ databases">
        <title>Black Yeasts Isolated from many extreme environments.</title>
        <authorList>
            <person name="Coleine C."/>
            <person name="Stajich J.E."/>
            <person name="Selbmann L."/>
        </authorList>
    </citation>
    <scope>NUCLEOTIDE SEQUENCE [LARGE SCALE GENOMIC DNA]</scope>
    <source>
        <strain evidence="8 9">CCFEE 5910</strain>
    </source>
</reference>
<feature type="transmembrane region" description="Helical" evidence="6">
    <location>
        <begin position="131"/>
        <end position="151"/>
    </location>
</feature>
<evidence type="ECO:0000256" key="2">
    <source>
        <dbReference type="ARBA" id="ARBA00022692"/>
    </source>
</evidence>
<evidence type="ECO:0000256" key="5">
    <source>
        <dbReference type="SAM" id="MobiDB-lite"/>
    </source>
</evidence>
<dbReference type="InterPro" id="IPR050911">
    <property type="entry name" value="DRAM/TMEM150_Autophagy_Mod"/>
</dbReference>
<keyword evidence="2 6" id="KW-0812">Transmembrane</keyword>
<feature type="transmembrane region" description="Helical" evidence="6">
    <location>
        <begin position="163"/>
        <end position="188"/>
    </location>
</feature>
<evidence type="ECO:0000313" key="8">
    <source>
        <dbReference type="EMBL" id="KAK5082661.1"/>
    </source>
</evidence>
<dbReference type="PANTHER" id="PTHR21324:SF2">
    <property type="entry name" value="EG:22E5.9 PROTEIN"/>
    <property type="match status" value="1"/>
</dbReference>
<sequence length="298" mass="33152">MAILISWWIFPFISSLMWLSMLLGLLLEWVTNGEAHLPSMEPSQTIAYISDTGAFNLKPLFIAGSFVTVIFLDIGFFAERWLRHTGRLAKNTSRTQKALSVLSLLFALVGAAGLCLLSIMDTYRHSRIHNLGLGLFIIGYVISAIFLCAEYQRLGIHYRNHKVLAASFWVKLAFIVIEVALAIAFIVHSSVTHDWNTAAILEWAVSFVFTFYIMSFVIDLLPSVRTKSHIPQGHKDMIMAESGMPLGDRQRFSQSSTTYESNLVNDSAGPNQPGAKYEVPAGAPAPRRGLPRLFSNLA</sequence>
<keyword evidence="9" id="KW-1185">Reference proteome</keyword>
<dbReference type="AlphaFoldDB" id="A0AAN7SWH3"/>
<dbReference type="Pfam" id="PF10277">
    <property type="entry name" value="Frag1"/>
    <property type="match status" value="1"/>
</dbReference>
<comment type="subcellular location">
    <subcellularLocation>
        <location evidence="1">Endomembrane system</location>
        <topology evidence="1">Multi-pass membrane protein</topology>
    </subcellularLocation>
</comment>
<gene>
    <name evidence="8" type="ORF">LTR05_006541</name>
</gene>
<comment type="caution">
    <text evidence="8">The sequence shown here is derived from an EMBL/GenBank/DDBJ whole genome shotgun (WGS) entry which is preliminary data.</text>
</comment>
<feature type="compositionally biased region" description="Low complexity" evidence="5">
    <location>
        <begin position="280"/>
        <end position="290"/>
    </location>
</feature>
<feature type="domain" description="CWH43-like N-terminal" evidence="7">
    <location>
        <begin position="6"/>
        <end position="221"/>
    </location>
</feature>
<dbReference type="GO" id="GO:0012505">
    <property type="term" value="C:endomembrane system"/>
    <property type="evidence" value="ECO:0007669"/>
    <property type="project" value="UniProtKB-SubCell"/>
</dbReference>
<feature type="transmembrane region" description="Helical" evidence="6">
    <location>
        <begin position="60"/>
        <end position="78"/>
    </location>
</feature>
<feature type="compositionally biased region" description="Polar residues" evidence="5">
    <location>
        <begin position="261"/>
        <end position="270"/>
    </location>
</feature>
<evidence type="ECO:0000256" key="3">
    <source>
        <dbReference type="ARBA" id="ARBA00022989"/>
    </source>
</evidence>
<feature type="transmembrane region" description="Helical" evidence="6">
    <location>
        <begin position="200"/>
        <end position="221"/>
    </location>
</feature>
<dbReference type="InterPro" id="IPR019402">
    <property type="entry name" value="CWH43_N"/>
</dbReference>
<evidence type="ECO:0000256" key="1">
    <source>
        <dbReference type="ARBA" id="ARBA00004127"/>
    </source>
</evidence>
<dbReference type="PANTHER" id="PTHR21324">
    <property type="entry name" value="FASTING-INDUCIBLE INTEGRAL MEMBRANE PROTEIN TM6P1-RELATED"/>
    <property type="match status" value="1"/>
</dbReference>
<feature type="region of interest" description="Disordered" evidence="5">
    <location>
        <begin position="261"/>
        <end position="290"/>
    </location>
</feature>
<feature type="transmembrane region" description="Helical" evidence="6">
    <location>
        <begin position="99"/>
        <end position="119"/>
    </location>
</feature>
<evidence type="ECO:0000256" key="4">
    <source>
        <dbReference type="ARBA" id="ARBA00023136"/>
    </source>
</evidence>
<protein>
    <recommendedName>
        <fullName evidence="7">CWH43-like N-terminal domain-containing protein</fullName>
    </recommendedName>
</protein>